<keyword evidence="2" id="KW-1185">Reference proteome</keyword>
<evidence type="ECO:0000313" key="2">
    <source>
        <dbReference type="Proteomes" id="UP000226437"/>
    </source>
</evidence>
<evidence type="ECO:0000313" key="1">
    <source>
        <dbReference type="EMBL" id="PHK97098.1"/>
    </source>
</evidence>
<proteinExistence type="predicted"/>
<dbReference type="Gene3D" id="1.25.40.10">
    <property type="entry name" value="Tetratricopeptide repeat domain"/>
    <property type="match status" value="1"/>
</dbReference>
<reference evidence="1 2" key="1">
    <citation type="submission" date="2017-10" db="EMBL/GenBank/DDBJ databases">
        <title>The draft genome sequence of Lewinella marina KCTC 32374.</title>
        <authorList>
            <person name="Wang K."/>
        </authorList>
    </citation>
    <scope>NUCLEOTIDE SEQUENCE [LARGE SCALE GENOMIC DNA]</scope>
    <source>
        <strain evidence="1 2">MKG-38</strain>
    </source>
</reference>
<dbReference type="EMBL" id="PDLO01000013">
    <property type="protein sequence ID" value="PHK97098.1"/>
    <property type="molecule type" value="Genomic_DNA"/>
</dbReference>
<protein>
    <submittedName>
        <fullName evidence="1">Uncharacterized protein</fullName>
    </submittedName>
</protein>
<sequence length="417" mass="47189">MVLLFHALPGQAVYSVRETLLLPDGVTLEGAAVYARLPLSGSGQVVSHVLFSSSPADGSGNSYRWDLDRLPQTDSLRFSYRVSLAPTPAWNRDSLDQHPRPAFTWPDTDDGPYVLPPLVREDVGKTEFSTLTPGDTSLADVDRLIRRLDRRVRTVRSAEGFDYSQPLLEDLFRRRTTARRKHLLLSLGLQHLELPHRVVAGKVLSYGEVRENELWVEIPVNGRWYRVYYGDGIDRREWGEPAEPDRFLACSYDWRDFTLEVVNAPGMPPVPTTLSGEYSNVVVDFWVAKDEALARQRYAQALVYLDSVLTYLPRSVVAISEVGLVYTQAGRPDDGLPFLQQALRLAATPADQSLAMVQMAKYFSLQRQAEESLQALARAYRLTPVDLSVIYTDPRFQYLARQGNLEQRLSAYVRRLD</sequence>
<dbReference type="InterPro" id="IPR011990">
    <property type="entry name" value="TPR-like_helical_dom_sf"/>
</dbReference>
<dbReference type="SUPFAM" id="SSF48452">
    <property type="entry name" value="TPR-like"/>
    <property type="match status" value="1"/>
</dbReference>
<comment type="caution">
    <text evidence="1">The sequence shown here is derived from an EMBL/GenBank/DDBJ whole genome shotgun (WGS) entry which is preliminary data.</text>
</comment>
<organism evidence="1 2">
    <name type="scientific">Neolewinella marina</name>
    <dbReference type="NCBI Taxonomy" id="438751"/>
    <lineage>
        <taxon>Bacteria</taxon>
        <taxon>Pseudomonadati</taxon>
        <taxon>Bacteroidota</taxon>
        <taxon>Saprospiria</taxon>
        <taxon>Saprospirales</taxon>
        <taxon>Lewinellaceae</taxon>
        <taxon>Neolewinella</taxon>
    </lineage>
</organism>
<accession>A0A2G0CAV0</accession>
<dbReference type="Proteomes" id="UP000226437">
    <property type="component" value="Unassembled WGS sequence"/>
</dbReference>
<name>A0A2G0CAV0_9BACT</name>
<dbReference type="AlphaFoldDB" id="A0A2G0CAV0"/>
<gene>
    <name evidence="1" type="ORF">CGL56_17620</name>
</gene>